<dbReference type="FunFam" id="2.40.10.190:FF:000001">
    <property type="entry name" value="60S ribosomal protein L35a"/>
    <property type="match status" value="1"/>
</dbReference>
<keyword evidence="2" id="KW-0689">Ribosomal protein</keyword>
<dbReference type="GO" id="GO:0003735">
    <property type="term" value="F:structural constituent of ribosome"/>
    <property type="evidence" value="ECO:0007669"/>
    <property type="project" value="InterPro"/>
</dbReference>
<dbReference type="GO" id="GO:0005840">
    <property type="term" value="C:ribosome"/>
    <property type="evidence" value="ECO:0007669"/>
    <property type="project" value="UniProtKB-KW"/>
</dbReference>
<keyword evidence="6" id="KW-1185">Reference proteome</keyword>
<dbReference type="PROSITE" id="PS01105">
    <property type="entry name" value="RIBOSOMAL_L35AE"/>
    <property type="match status" value="1"/>
</dbReference>
<dbReference type="AlphaFoldDB" id="A0A8J2LLL7"/>
<dbReference type="Proteomes" id="UP000708208">
    <property type="component" value="Unassembled WGS sequence"/>
</dbReference>
<evidence type="ECO:0008006" key="7">
    <source>
        <dbReference type="Google" id="ProtNLM"/>
    </source>
</evidence>
<dbReference type="InterPro" id="IPR001780">
    <property type="entry name" value="Ribosomal_eL33"/>
</dbReference>
<keyword evidence="3" id="KW-0687">Ribonucleoprotein</keyword>
<evidence type="ECO:0000256" key="4">
    <source>
        <dbReference type="SAM" id="MobiDB-lite"/>
    </source>
</evidence>
<dbReference type="GO" id="GO:0006412">
    <property type="term" value="P:translation"/>
    <property type="evidence" value="ECO:0007669"/>
    <property type="project" value="InterPro"/>
</dbReference>
<gene>
    <name evidence="5" type="ORF">AFUS01_LOCUS47119</name>
</gene>
<dbReference type="HAMAP" id="MF_00573">
    <property type="entry name" value="Ribosomal_eL33"/>
    <property type="match status" value="1"/>
</dbReference>
<name>A0A8J2LLL7_9HEXA</name>
<comment type="caution">
    <text evidence="5">The sequence shown here is derived from an EMBL/GenBank/DDBJ whole genome shotgun (WGS) entry which is preliminary data.</text>
</comment>
<evidence type="ECO:0000256" key="1">
    <source>
        <dbReference type="ARBA" id="ARBA00009269"/>
    </source>
</evidence>
<accession>A0A8J2LLL7</accession>
<dbReference type="PANTHER" id="PTHR10902">
    <property type="entry name" value="60S RIBOSOMAL PROTEIN L35A"/>
    <property type="match status" value="1"/>
</dbReference>
<evidence type="ECO:0000313" key="5">
    <source>
        <dbReference type="EMBL" id="CAG7838113.1"/>
    </source>
</evidence>
<feature type="compositionally biased region" description="Basic and acidic residues" evidence="4">
    <location>
        <begin position="50"/>
        <end position="62"/>
    </location>
</feature>
<dbReference type="OrthoDB" id="1166329at2759"/>
<organism evidence="5 6">
    <name type="scientific">Allacma fusca</name>
    <dbReference type="NCBI Taxonomy" id="39272"/>
    <lineage>
        <taxon>Eukaryota</taxon>
        <taxon>Metazoa</taxon>
        <taxon>Ecdysozoa</taxon>
        <taxon>Arthropoda</taxon>
        <taxon>Hexapoda</taxon>
        <taxon>Collembola</taxon>
        <taxon>Symphypleona</taxon>
        <taxon>Sminthuridae</taxon>
        <taxon>Allacma</taxon>
    </lineage>
</organism>
<dbReference type="EMBL" id="CAJVCH010571649">
    <property type="protein sequence ID" value="CAG7838113.1"/>
    <property type="molecule type" value="Genomic_DNA"/>
</dbReference>
<evidence type="ECO:0000256" key="2">
    <source>
        <dbReference type="ARBA" id="ARBA00022980"/>
    </source>
</evidence>
<reference evidence="5" key="1">
    <citation type="submission" date="2021-06" db="EMBL/GenBank/DDBJ databases">
        <authorList>
            <person name="Hodson N. C."/>
            <person name="Mongue J. A."/>
            <person name="Jaron S. K."/>
        </authorList>
    </citation>
    <scope>NUCLEOTIDE SEQUENCE</scope>
</reference>
<dbReference type="GO" id="GO:1990904">
    <property type="term" value="C:ribonucleoprotein complex"/>
    <property type="evidence" value="ECO:0007669"/>
    <property type="project" value="UniProtKB-KW"/>
</dbReference>
<evidence type="ECO:0000256" key="3">
    <source>
        <dbReference type="ARBA" id="ARBA00023274"/>
    </source>
</evidence>
<proteinExistence type="inferred from homology"/>
<comment type="similarity">
    <text evidence="1">Belongs to the eukaryotic ribosomal protein eL33 family.</text>
</comment>
<protein>
    <recommendedName>
        <fullName evidence="7">60S ribosomal protein L35a</fullName>
    </recommendedName>
</protein>
<dbReference type="Pfam" id="PF01247">
    <property type="entry name" value="Ribosomal_L35Ae"/>
    <property type="match status" value="1"/>
</dbReference>
<feature type="region of interest" description="Disordered" evidence="4">
    <location>
        <begin position="1"/>
        <end position="77"/>
    </location>
</feature>
<dbReference type="InterPro" id="IPR018266">
    <property type="entry name" value="Ribosomal_eL33_CS"/>
</dbReference>
<evidence type="ECO:0000313" key="6">
    <source>
        <dbReference type="Proteomes" id="UP000708208"/>
    </source>
</evidence>
<sequence>MRGAKRAGGVPAPTSSRRRLNSGIMADTQPAKKAPAAKKAKEAAPPAKDAGAKKEKKVKDASKPAAPAKPRPSYKPGRLYAKSVFTGYKRGLRNQRENTALLKVEGCKDQKDANFYIGKRAAYVYRAKIKTSVAGRKDKPKTTTRVIWGKVTRTHGCSGSVRAKFRRNLPGQAMGHRVRILLYPSRI</sequence>